<keyword evidence="4" id="KW-1185">Reference proteome</keyword>
<dbReference type="AlphaFoldDB" id="A0A5B9QG32"/>
<accession>A0A5B9QG32</accession>
<proteinExistence type="predicted"/>
<dbReference type="EMBL" id="CP042913">
    <property type="protein sequence ID" value="QEG35886.1"/>
    <property type="molecule type" value="Genomic_DNA"/>
</dbReference>
<evidence type="ECO:0000313" key="4">
    <source>
        <dbReference type="Proteomes" id="UP000323917"/>
    </source>
</evidence>
<dbReference type="RefSeq" id="WP_148074329.1">
    <property type="nucleotide sequence ID" value="NZ_CP042913.1"/>
</dbReference>
<dbReference type="KEGG" id="bgok:Pr1d_31920"/>
<keyword evidence="1" id="KW-0732">Signal</keyword>
<dbReference type="SUPFAM" id="SSF55008">
    <property type="entry name" value="HMA, heavy metal-associated domain"/>
    <property type="match status" value="1"/>
</dbReference>
<dbReference type="Pfam" id="PF00403">
    <property type="entry name" value="HMA"/>
    <property type="match status" value="1"/>
</dbReference>
<dbReference type="CDD" id="cd00371">
    <property type="entry name" value="HMA"/>
    <property type="match status" value="1"/>
</dbReference>
<dbReference type="GO" id="GO:0046872">
    <property type="term" value="F:metal ion binding"/>
    <property type="evidence" value="ECO:0007669"/>
    <property type="project" value="InterPro"/>
</dbReference>
<sequence length="224" mass="23806" precursor="true">MRQIKTYLLCISLAVLMGSSHALATVPQGSYQVQIVAADMCCKGCVQKVAGQLYAAPGVTGVKANLKDRTVVVTVSQQKGATLEQLWQAVAAGKGGPTKLTTAGATFTLTPPESLEKSQLPSASTSYVVVENLNHEGRAQKIANQLYATQGVEKVNAGAQQNTLVVTSQQEISPWVLIGAVTGVQERPMAIVGSYGRFDIEWSAPNTSRTNQQAHQPNNQGIQR</sequence>
<feature type="chain" id="PRO_5022742754" evidence="1">
    <location>
        <begin position="25"/>
        <end position="224"/>
    </location>
</feature>
<dbReference type="InterPro" id="IPR006121">
    <property type="entry name" value="HMA_dom"/>
</dbReference>
<evidence type="ECO:0000259" key="2">
    <source>
        <dbReference type="PROSITE" id="PS50846"/>
    </source>
</evidence>
<evidence type="ECO:0000313" key="3">
    <source>
        <dbReference type="EMBL" id="QEG35886.1"/>
    </source>
</evidence>
<organism evidence="3 4">
    <name type="scientific">Bythopirellula goksoeyrii</name>
    <dbReference type="NCBI Taxonomy" id="1400387"/>
    <lineage>
        <taxon>Bacteria</taxon>
        <taxon>Pseudomonadati</taxon>
        <taxon>Planctomycetota</taxon>
        <taxon>Planctomycetia</taxon>
        <taxon>Pirellulales</taxon>
        <taxon>Lacipirellulaceae</taxon>
        <taxon>Bythopirellula</taxon>
    </lineage>
</organism>
<dbReference type="PROSITE" id="PS50846">
    <property type="entry name" value="HMA_2"/>
    <property type="match status" value="1"/>
</dbReference>
<evidence type="ECO:0000256" key="1">
    <source>
        <dbReference type="SAM" id="SignalP"/>
    </source>
</evidence>
<dbReference type="OrthoDB" id="268695at2"/>
<protein>
    <submittedName>
        <fullName evidence="3">Heavy-metal-associated domain protein</fullName>
    </submittedName>
</protein>
<dbReference type="InterPro" id="IPR036163">
    <property type="entry name" value="HMA_dom_sf"/>
</dbReference>
<feature type="signal peptide" evidence="1">
    <location>
        <begin position="1"/>
        <end position="24"/>
    </location>
</feature>
<feature type="domain" description="HMA" evidence="2">
    <location>
        <begin position="31"/>
        <end position="98"/>
    </location>
</feature>
<reference evidence="3 4" key="1">
    <citation type="submission" date="2019-08" db="EMBL/GenBank/DDBJ databases">
        <title>Deep-cultivation of Planctomycetes and their phenomic and genomic characterization uncovers novel biology.</title>
        <authorList>
            <person name="Wiegand S."/>
            <person name="Jogler M."/>
            <person name="Boedeker C."/>
            <person name="Pinto D."/>
            <person name="Vollmers J."/>
            <person name="Rivas-Marin E."/>
            <person name="Kohn T."/>
            <person name="Peeters S.H."/>
            <person name="Heuer A."/>
            <person name="Rast P."/>
            <person name="Oberbeckmann S."/>
            <person name="Bunk B."/>
            <person name="Jeske O."/>
            <person name="Meyerdierks A."/>
            <person name="Storesund J.E."/>
            <person name="Kallscheuer N."/>
            <person name="Luecker S."/>
            <person name="Lage O.M."/>
            <person name="Pohl T."/>
            <person name="Merkel B.J."/>
            <person name="Hornburger P."/>
            <person name="Mueller R.-W."/>
            <person name="Bruemmer F."/>
            <person name="Labrenz M."/>
            <person name="Spormann A.M."/>
            <person name="Op den Camp H."/>
            <person name="Overmann J."/>
            <person name="Amann R."/>
            <person name="Jetten M.S.M."/>
            <person name="Mascher T."/>
            <person name="Medema M.H."/>
            <person name="Devos D.P."/>
            <person name="Kaster A.-K."/>
            <person name="Ovreas L."/>
            <person name="Rohde M."/>
            <person name="Galperin M.Y."/>
            <person name="Jogler C."/>
        </authorList>
    </citation>
    <scope>NUCLEOTIDE SEQUENCE [LARGE SCALE GENOMIC DNA]</scope>
    <source>
        <strain evidence="3 4">Pr1d</strain>
    </source>
</reference>
<dbReference type="Gene3D" id="3.30.70.100">
    <property type="match status" value="1"/>
</dbReference>
<dbReference type="Proteomes" id="UP000323917">
    <property type="component" value="Chromosome"/>
</dbReference>
<gene>
    <name evidence="3" type="ORF">Pr1d_31920</name>
</gene>
<name>A0A5B9QG32_9BACT</name>